<dbReference type="Pfam" id="PF03109">
    <property type="entry name" value="ABC1"/>
    <property type="match status" value="1"/>
</dbReference>
<feature type="domain" description="ABC1 atypical kinase-like" evidence="3">
    <location>
        <begin position="106"/>
        <end position="349"/>
    </location>
</feature>
<keyword evidence="4" id="KW-0808">Transferase</keyword>
<name>A0A519B958_9DELT</name>
<dbReference type="SUPFAM" id="SSF56112">
    <property type="entry name" value="Protein kinase-like (PK-like)"/>
    <property type="match status" value="1"/>
</dbReference>
<keyword evidence="4" id="KW-0418">Kinase</keyword>
<dbReference type="GO" id="GO:0016301">
    <property type="term" value="F:kinase activity"/>
    <property type="evidence" value="ECO:0007669"/>
    <property type="project" value="UniProtKB-KW"/>
</dbReference>
<comment type="similarity">
    <text evidence="1">Belongs to the protein kinase superfamily. ADCK protein kinase family.</text>
</comment>
<evidence type="ECO:0000256" key="2">
    <source>
        <dbReference type="SAM" id="Phobius"/>
    </source>
</evidence>
<evidence type="ECO:0000313" key="4">
    <source>
        <dbReference type="EMBL" id="RZD13831.1"/>
    </source>
</evidence>
<protein>
    <submittedName>
        <fullName evidence="4">AarF/ABC1/UbiB kinase family protein</fullName>
    </submittedName>
</protein>
<keyword evidence="2" id="KW-0472">Membrane</keyword>
<keyword evidence="2" id="KW-1133">Transmembrane helix</keyword>
<reference evidence="4 5" key="1">
    <citation type="submission" date="2019-01" db="EMBL/GenBank/DDBJ databases">
        <title>Insights into ecological role of a new deltaproteobacterial order Candidatus Sinidesulfobacterales (Sva0485) by metagenomics and metatranscriptomics.</title>
        <authorList>
            <person name="Tan S."/>
            <person name="Liu J."/>
            <person name="Fang Y."/>
            <person name="Hedlund B.P."/>
            <person name="Lian Z.H."/>
            <person name="Huang L.Y."/>
            <person name="Li J.T."/>
            <person name="Huang L.N."/>
            <person name="Li W.J."/>
            <person name="Jiang H.C."/>
            <person name="Dong H.L."/>
            <person name="Shu W.S."/>
        </authorList>
    </citation>
    <scope>NUCLEOTIDE SEQUENCE [LARGE SCALE GENOMIC DNA]</scope>
    <source>
        <strain evidence="4">AP3</strain>
    </source>
</reference>
<sequence>MAKQEDAEASLLLNKRKHRNFKRYAEILSILSRHGLGWLILELDLGFLIPFHWGLLGHPKRKEPYNKPEHIRMALEDLGPTFIKLGQILSMRPDILPPEYINQFIKLQDSAPSVSFDKIKKLIEDEFGKPLNKIFKNVDVKPLAVASIAQVHKAILFDGTEVALKIQKPGVELIIEEDLEILSELADFAKKHSKLAKKVDLDTIVGEFSFIIKNELDYTGEGRNAERMEKNFEGDASLHIPKIFWDYSSKKILTMEIISGIKISDTEALKKKGFDLTDIAKKIAHIYLTMIYKHGFFHMDPHPGNLFVMDSGAIGIIDYGMTGSLDQSLKRALLRLFLSLTEKNVDNVIDEFLTMGVIKRSANLSILKRDLKHFIKNVYDKPLKDIIAADVFNELMAIAFRHQLEFPNDMIALLRATAIGEGLELILDPEFKLMEFSEPYFKRFFFDSYSFKNQVKRFFEESNGMLEVFYELPKNLKKIFREFDNEGIKTSTEIDGLKDALNEMKRTANRVSVSILTGSLVIGLGLLMLIYHPPVWKAIGGIFFSILFIVVLIFVIGLLWSIWKSGRID</sequence>
<dbReference type="InterPro" id="IPR004147">
    <property type="entry name" value="ABC1_dom"/>
</dbReference>
<feature type="transmembrane region" description="Helical" evidence="2">
    <location>
        <begin position="511"/>
        <end position="532"/>
    </location>
</feature>
<gene>
    <name evidence="4" type="ORF">EVJ47_09160</name>
</gene>
<feature type="transmembrane region" description="Helical" evidence="2">
    <location>
        <begin position="538"/>
        <end position="563"/>
    </location>
</feature>
<accession>A0A519B958</accession>
<evidence type="ECO:0000313" key="5">
    <source>
        <dbReference type="Proteomes" id="UP000320813"/>
    </source>
</evidence>
<dbReference type="EMBL" id="SGBD01000007">
    <property type="protein sequence ID" value="RZD13831.1"/>
    <property type="molecule type" value="Genomic_DNA"/>
</dbReference>
<dbReference type="PANTHER" id="PTHR10566:SF113">
    <property type="entry name" value="PROTEIN ACTIVITY OF BC1 COMPLEX KINASE 7, CHLOROPLASTIC"/>
    <property type="match status" value="1"/>
</dbReference>
<dbReference type="CDD" id="cd05121">
    <property type="entry name" value="ABC1_ADCK3-like"/>
    <property type="match status" value="1"/>
</dbReference>
<evidence type="ECO:0000259" key="3">
    <source>
        <dbReference type="Pfam" id="PF03109"/>
    </source>
</evidence>
<dbReference type="Proteomes" id="UP000320813">
    <property type="component" value="Unassembled WGS sequence"/>
</dbReference>
<dbReference type="InterPro" id="IPR011009">
    <property type="entry name" value="Kinase-like_dom_sf"/>
</dbReference>
<evidence type="ECO:0000256" key="1">
    <source>
        <dbReference type="ARBA" id="ARBA00009670"/>
    </source>
</evidence>
<dbReference type="AlphaFoldDB" id="A0A519B958"/>
<keyword evidence="2" id="KW-0812">Transmembrane</keyword>
<dbReference type="InterPro" id="IPR050154">
    <property type="entry name" value="UbiB_kinase"/>
</dbReference>
<proteinExistence type="inferred from homology"/>
<dbReference type="PANTHER" id="PTHR10566">
    <property type="entry name" value="CHAPERONE-ACTIVITY OF BC1 COMPLEX CABC1 -RELATED"/>
    <property type="match status" value="1"/>
</dbReference>
<comment type="caution">
    <text evidence="4">The sequence shown here is derived from an EMBL/GenBank/DDBJ whole genome shotgun (WGS) entry which is preliminary data.</text>
</comment>
<organism evidence="4 5">
    <name type="scientific">Candidatus Acidulodesulfobacterium ferriphilum</name>
    <dbReference type="NCBI Taxonomy" id="2597223"/>
    <lineage>
        <taxon>Bacteria</taxon>
        <taxon>Deltaproteobacteria</taxon>
        <taxon>Candidatus Acidulodesulfobacterales</taxon>
        <taxon>Candidatus Acidulodesulfobacterium</taxon>
    </lineage>
</organism>